<gene>
    <name evidence="2" type="ORF">AB204_16845</name>
</gene>
<dbReference type="RefSeq" id="WP_047964524.1">
    <property type="nucleotide sequence ID" value="NZ_CAWMBG010000130.1"/>
</dbReference>
<name>A0A0J5FNW9_9GAMM</name>
<keyword evidence="1" id="KW-0732">Signal</keyword>
<dbReference type="EMBL" id="LFCV01000130">
    <property type="protein sequence ID" value="KMJ43968.1"/>
    <property type="molecule type" value="Genomic_DNA"/>
</dbReference>
<dbReference type="PATRIC" id="fig|880157.4.peg.3611"/>
<dbReference type="OrthoDB" id="6444225at2"/>
<comment type="caution">
    <text evidence="2">The sequence shown here is derived from an EMBL/GenBank/DDBJ whole genome shotgun (WGS) entry which is preliminary data.</text>
</comment>
<evidence type="ECO:0000313" key="3">
    <source>
        <dbReference type="Proteomes" id="UP000036277"/>
    </source>
</evidence>
<sequence length="151" mass="16851">MKTYALFLLIPMLISYSSNGKETGKEAVREHLAITDTSKSTKYLIENMKECGQGYVVGVWSNANDWNEWAIWLSPKGRHSSKDAKIYWSHSKLRTDYDSGKNAYATILAAQASGQLVTLLDDDKGFQCTPWGPSGYKGPQFNSVKAMFPAE</sequence>
<dbReference type="AlphaFoldDB" id="A0A0J5FNW9"/>
<protein>
    <submittedName>
        <fullName evidence="2">Uncharacterized protein</fullName>
    </submittedName>
</protein>
<evidence type="ECO:0000313" key="2">
    <source>
        <dbReference type="EMBL" id="KMJ43968.1"/>
    </source>
</evidence>
<reference evidence="2 3" key="1">
    <citation type="submission" date="2015-06" db="EMBL/GenBank/DDBJ databases">
        <title>Draft Whole-Genome Sequence of the Entomopathogenic Bacterium Xenorhabdus khoisanae.</title>
        <authorList>
            <person name="Naidoo S."/>
            <person name="Featherston J."/>
            <person name="Gray V.M."/>
        </authorList>
    </citation>
    <scope>NUCLEOTIDE SEQUENCE [LARGE SCALE GENOMIC DNA]</scope>
    <source>
        <strain evidence="2 3">MCB</strain>
    </source>
</reference>
<evidence type="ECO:0000256" key="1">
    <source>
        <dbReference type="SAM" id="SignalP"/>
    </source>
</evidence>
<accession>A0A0J5FNW9</accession>
<proteinExistence type="predicted"/>
<feature type="signal peptide" evidence="1">
    <location>
        <begin position="1"/>
        <end position="20"/>
    </location>
</feature>
<organism evidence="2 3">
    <name type="scientific">Xenorhabdus khoisanae</name>
    <dbReference type="NCBI Taxonomy" id="880157"/>
    <lineage>
        <taxon>Bacteria</taxon>
        <taxon>Pseudomonadati</taxon>
        <taxon>Pseudomonadota</taxon>
        <taxon>Gammaproteobacteria</taxon>
        <taxon>Enterobacterales</taxon>
        <taxon>Morganellaceae</taxon>
        <taxon>Xenorhabdus</taxon>
    </lineage>
</organism>
<keyword evidence="3" id="KW-1185">Reference proteome</keyword>
<dbReference type="Proteomes" id="UP000036277">
    <property type="component" value="Unassembled WGS sequence"/>
</dbReference>
<feature type="chain" id="PRO_5005260821" evidence="1">
    <location>
        <begin position="21"/>
        <end position="151"/>
    </location>
</feature>